<proteinExistence type="predicted"/>
<accession>A0A5B9R1D5</accession>
<dbReference type="AlphaFoldDB" id="A0A5B9R1D5"/>
<evidence type="ECO:0000313" key="1">
    <source>
        <dbReference type="EMBL" id="QEG43226.1"/>
    </source>
</evidence>
<protein>
    <recommendedName>
        <fullName evidence="3">PQQ enzyme repeat protein</fullName>
    </recommendedName>
</protein>
<gene>
    <name evidence="1" type="ORF">UC8_52720</name>
</gene>
<sequence length="717" mass="77255">MIASARYVALLLIWGTWTWVALSVSAADNDTRVYEITPAQQLSLAQLEQLIASQESAAAVDLAVRIIDEADGRMVAVDVPSRSLAETFLPLSAVVHERLLRSGSGDDSALTAYRQRYDRIAQDQLRIAQQARSSEAIQRWQERYFATSWGDDALLSVADWALQNGQGETAIAALRRIGSFTPQLAASEELPVGAYHDSDIPGGEVGVRWVYAHLLNAEPARAEAWAALVKQRFGEQRLSVAGRAGTVADRLDWLLDQAASWSPRSEAADELFPGGVSLSWVHRLPPLTQLPRELAPPAWRRSDRLQGAHVEPLLADGKVFVHTGREVMAVTVGDGQPWPPGIGQQALFTAAGARKSLWPAARPLDAVPRFSLATQGRWLAGRFGAVSDTDASSVELQAPSQIVVLDLQREGGLQSGYPLTAPSHSRFASAPLLTASRLFVAVEQTDEATTTTRLQAYDLPSGVRLWTSPPIAIARRNREVARAVDVALAIDRRQLVCHLDGVTAAVNLHDGGLRWVVRHAVAELADSPYPRLRRAADKSHAALHLGHGQVLVAGLEVDRLVGLQADTGRLRWATAAGVADDVEFVLGASAEHWVVAGRQLYWLNRHNGVVEATFPGGTTAQSGAAAANPHGVGRGWLAEGYVYWPANDAIMVLDSELGSSPQAETQPRRVRIVGRIPLQPYGLRGGNLAAAYGVLVNLGPDYLSGVVGHAAEPHSSR</sequence>
<dbReference type="InterPro" id="IPR011047">
    <property type="entry name" value="Quinoprotein_ADH-like_sf"/>
</dbReference>
<dbReference type="SUPFAM" id="SSF50998">
    <property type="entry name" value="Quinoprotein alcohol dehydrogenase-like"/>
    <property type="match status" value="1"/>
</dbReference>
<reference evidence="1 2" key="1">
    <citation type="submission" date="2019-08" db="EMBL/GenBank/DDBJ databases">
        <title>Deep-cultivation of Planctomycetes and their phenomic and genomic characterization uncovers novel biology.</title>
        <authorList>
            <person name="Wiegand S."/>
            <person name="Jogler M."/>
            <person name="Boedeker C."/>
            <person name="Pinto D."/>
            <person name="Vollmers J."/>
            <person name="Rivas-Marin E."/>
            <person name="Kohn T."/>
            <person name="Peeters S.H."/>
            <person name="Heuer A."/>
            <person name="Rast P."/>
            <person name="Oberbeckmann S."/>
            <person name="Bunk B."/>
            <person name="Jeske O."/>
            <person name="Meyerdierks A."/>
            <person name="Storesund J.E."/>
            <person name="Kallscheuer N."/>
            <person name="Luecker S."/>
            <person name="Lage O.M."/>
            <person name="Pohl T."/>
            <person name="Merkel B.J."/>
            <person name="Hornburger P."/>
            <person name="Mueller R.-W."/>
            <person name="Bruemmer F."/>
            <person name="Labrenz M."/>
            <person name="Spormann A.M."/>
            <person name="Op den Camp H."/>
            <person name="Overmann J."/>
            <person name="Amann R."/>
            <person name="Jetten M.S.M."/>
            <person name="Mascher T."/>
            <person name="Medema M.H."/>
            <person name="Devos D.P."/>
            <person name="Kaster A.-K."/>
            <person name="Ovreas L."/>
            <person name="Rohde M."/>
            <person name="Galperin M.Y."/>
            <person name="Jogler C."/>
        </authorList>
    </citation>
    <scope>NUCLEOTIDE SEQUENCE [LARGE SCALE GENOMIC DNA]</scope>
    <source>
        <strain evidence="1 2">UC8</strain>
    </source>
</reference>
<organism evidence="1 2">
    <name type="scientific">Roseimaritima ulvae</name>
    <dbReference type="NCBI Taxonomy" id="980254"/>
    <lineage>
        <taxon>Bacteria</taxon>
        <taxon>Pseudomonadati</taxon>
        <taxon>Planctomycetota</taxon>
        <taxon>Planctomycetia</taxon>
        <taxon>Pirellulales</taxon>
        <taxon>Pirellulaceae</taxon>
        <taxon>Roseimaritima</taxon>
    </lineage>
</organism>
<dbReference type="Proteomes" id="UP000325286">
    <property type="component" value="Chromosome"/>
</dbReference>
<evidence type="ECO:0000313" key="2">
    <source>
        <dbReference type="Proteomes" id="UP000325286"/>
    </source>
</evidence>
<evidence type="ECO:0008006" key="3">
    <source>
        <dbReference type="Google" id="ProtNLM"/>
    </source>
</evidence>
<dbReference type="KEGG" id="rul:UC8_52720"/>
<dbReference type="OrthoDB" id="244732at2"/>
<keyword evidence="2" id="KW-1185">Reference proteome</keyword>
<name>A0A5B9R1D5_9BACT</name>
<dbReference type="EMBL" id="CP042914">
    <property type="protein sequence ID" value="QEG43226.1"/>
    <property type="molecule type" value="Genomic_DNA"/>
</dbReference>
<dbReference type="RefSeq" id="WP_068131247.1">
    <property type="nucleotide sequence ID" value="NZ_CP042914.1"/>
</dbReference>